<name>A0A8S2V9A0_9BILA</name>
<comment type="caution">
    <text evidence="3">The sequence shown here is derived from an EMBL/GenBank/DDBJ whole genome shotgun (WGS) entry which is preliminary data.</text>
</comment>
<proteinExistence type="predicted"/>
<dbReference type="Proteomes" id="UP000677228">
    <property type="component" value="Unassembled WGS sequence"/>
</dbReference>
<protein>
    <submittedName>
        <fullName evidence="3">Uncharacterized protein</fullName>
    </submittedName>
</protein>
<feature type="compositionally biased region" description="Basic and acidic residues" evidence="1">
    <location>
        <begin position="41"/>
        <end position="64"/>
    </location>
</feature>
<feature type="region of interest" description="Disordered" evidence="1">
    <location>
        <begin position="1"/>
        <end position="165"/>
    </location>
</feature>
<feature type="compositionally biased region" description="Basic and acidic residues" evidence="1">
    <location>
        <begin position="146"/>
        <end position="156"/>
    </location>
</feature>
<organism evidence="3 4">
    <name type="scientific">Didymodactylos carnosus</name>
    <dbReference type="NCBI Taxonomy" id="1234261"/>
    <lineage>
        <taxon>Eukaryota</taxon>
        <taxon>Metazoa</taxon>
        <taxon>Spiralia</taxon>
        <taxon>Gnathifera</taxon>
        <taxon>Rotifera</taxon>
        <taxon>Eurotatoria</taxon>
        <taxon>Bdelloidea</taxon>
        <taxon>Philodinida</taxon>
        <taxon>Philodinidae</taxon>
        <taxon>Didymodactylos</taxon>
    </lineage>
</organism>
<feature type="compositionally biased region" description="Polar residues" evidence="1">
    <location>
        <begin position="77"/>
        <end position="100"/>
    </location>
</feature>
<evidence type="ECO:0000313" key="3">
    <source>
        <dbReference type="EMBL" id="CAF4386955.1"/>
    </source>
</evidence>
<evidence type="ECO:0000313" key="4">
    <source>
        <dbReference type="Proteomes" id="UP000682733"/>
    </source>
</evidence>
<dbReference type="Proteomes" id="UP000682733">
    <property type="component" value="Unassembled WGS sequence"/>
</dbReference>
<evidence type="ECO:0000256" key="1">
    <source>
        <dbReference type="SAM" id="MobiDB-lite"/>
    </source>
</evidence>
<sequence>MFLRGLGRGCVLQAPPQRIPPTSALKPDKENVDNSIQSPRKPIEEQIQDKNTDSTIDEVQHSKPTETVLASQKDATEQQSEITTANEPNQDLSLSKTPLDSAQKIVEQPPESGKSPPDVTEPKAVESTSITTEKIELPSTKTEVAAADRHHYEDTIAKPQADVAK</sequence>
<dbReference type="AlphaFoldDB" id="A0A8S2V9A0"/>
<reference evidence="3" key="1">
    <citation type="submission" date="2021-02" db="EMBL/GenBank/DDBJ databases">
        <authorList>
            <person name="Nowell W R."/>
        </authorList>
    </citation>
    <scope>NUCLEOTIDE SEQUENCE</scope>
</reference>
<dbReference type="EMBL" id="CAJNOK010046964">
    <property type="protein sequence ID" value="CAF1585582.1"/>
    <property type="molecule type" value="Genomic_DNA"/>
</dbReference>
<dbReference type="EMBL" id="CAJOBA010070192">
    <property type="protein sequence ID" value="CAF4386955.1"/>
    <property type="molecule type" value="Genomic_DNA"/>
</dbReference>
<feature type="non-terminal residue" evidence="3">
    <location>
        <position position="1"/>
    </location>
</feature>
<accession>A0A8S2V9A0</accession>
<evidence type="ECO:0000313" key="2">
    <source>
        <dbReference type="EMBL" id="CAF1585582.1"/>
    </source>
</evidence>
<gene>
    <name evidence="2" type="ORF">OVA965_LOCUS41239</name>
    <name evidence="3" type="ORF">TMI583_LOCUS42833</name>
</gene>